<evidence type="ECO:0000313" key="1">
    <source>
        <dbReference type="EMBL" id="QKG24352.1"/>
    </source>
</evidence>
<protein>
    <submittedName>
        <fullName evidence="1">Uncharacterized protein</fullName>
    </submittedName>
</protein>
<accession>A0A7D3W1W5</accession>
<name>A0A7D3W1W5_ACTVE</name>
<evidence type="ECO:0000313" key="2">
    <source>
        <dbReference type="Proteomes" id="UP000501240"/>
    </source>
</evidence>
<gene>
    <name evidence="1" type="ORF">ACTIVE_5995</name>
</gene>
<keyword evidence="2" id="KW-1185">Reference proteome</keyword>
<dbReference type="Proteomes" id="UP000501240">
    <property type="component" value="Chromosome"/>
</dbReference>
<dbReference type="EMBL" id="CP053892">
    <property type="protein sequence ID" value="QKG24352.1"/>
    <property type="molecule type" value="Genomic_DNA"/>
</dbReference>
<dbReference type="AlphaFoldDB" id="A0A7D3W1W5"/>
<proteinExistence type="predicted"/>
<organism evidence="1 2">
    <name type="scientific">Actinomadura verrucosospora</name>
    <dbReference type="NCBI Taxonomy" id="46165"/>
    <lineage>
        <taxon>Bacteria</taxon>
        <taxon>Bacillati</taxon>
        <taxon>Actinomycetota</taxon>
        <taxon>Actinomycetes</taxon>
        <taxon>Streptosporangiales</taxon>
        <taxon>Thermomonosporaceae</taxon>
        <taxon>Actinomadura</taxon>
    </lineage>
</organism>
<sequence>MRPDVTVARDGSAVNWAWPLH</sequence>
<reference evidence="1 2" key="1">
    <citation type="submission" date="2020-05" db="EMBL/GenBank/DDBJ databases">
        <title>Actinomadura verrucosospora NRRL-B18236 (PFL_A860) Genome sequencing and assembly.</title>
        <authorList>
            <person name="Samborskyy M."/>
        </authorList>
    </citation>
    <scope>NUCLEOTIDE SEQUENCE [LARGE SCALE GENOMIC DNA]</scope>
    <source>
        <strain evidence="1 2">NRRL:B18236</strain>
    </source>
</reference>